<accession>A0ABM3ZTM1</accession>
<keyword evidence="2" id="KW-0808">Transferase</keyword>
<dbReference type="CDD" id="cd00303">
    <property type="entry name" value="retropepsin_like"/>
    <property type="match status" value="1"/>
</dbReference>
<dbReference type="Pfam" id="PF00078">
    <property type="entry name" value="RVT_1"/>
    <property type="match status" value="1"/>
</dbReference>
<dbReference type="InterPro" id="IPR000477">
    <property type="entry name" value="RT_dom"/>
</dbReference>
<evidence type="ECO:0000256" key="1">
    <source>
        <dbReference type="ARBA" id="ARBA00012493"/>
    </source>
</evidence>
<feature type="compositionally biased region" description="Low complexity" evidence="8">
    <location>
        <begin position="409"/>
        <end position="418"/>
    </location>
</feature>
<evidence type="ECO:0000256" key="2">
    <source>
        <dbReference type="ARBA" id="ARBA00022679"/>
    </source>
</evidence>
<dbReference type="Gene3D" id="3.10.10.10">
    <property type="entry name" value="HIV Type 1 Reverse Transcriptase, subunit A, domain 1"/>
    <property type="match status" value="1"/>
</dbReference>
<keyword evidence="10" id="KW-1185">Reference proteome</keyword>
<dbReference type="CDD" id="cd01647">
    <property type="entry name" value="RT_LTR"/>
    <property type="match status" value="1"/>
</dbReference>
<dbReference type="InterPro" id="IPR036397">
    <property type="entry name" value="RNaseH_sf"/>
</dbReference>
<feature type="domain" description="Integrase catalytic" evidence="9">
    <location>
        <begin position="1556"/>
        <end position="1723"/>
    </location>
</feature>
<feature type="region of interest" description="Disordered" evidence="8">
    <location>
        <begin position="513"/>
        <end position="609"/>
    </location>
</feature>
<dbReference type="Pfam" id="PF00665">
    <property type="entry name" value="rve"/>
    <property type="match status" value="1"/>
</dbReference>
<dbReference type="PANTHER" id="PTHR37984">
    <property type="entry name" value="PROTEIN CBG26694"/>
    <property type="match status" value="1"/>
</dbReference>
<dbReference type="InterPro" id="IPR041588">
    <property type="entry name" value="Integrase_H2C2"/>
</dbReference>
<name>A0ABM3ZTM1_ZIZJJ</name>
<feature type="region of interest" description="Disordered" evidence="8">
    <location>
        <begin position="344"/>
        <end position="383"/>
    </location>
</feature>
<evidence type="ECO:0000256" key="5">
    <source>
        <dbReference type="ARBA" id="ARBA00022759"/>
    </source>
</evidence>
<reference evidence="11" key="1">
    <citation type="submission" date="2025-08" db="UniProtKB">
        <authorList>
            <consortium name="RefSeq"/>
        </authorList>
    </citation>
    <scope>IDENTIFICATION</scope>
    <source>
        <tissue evidence="11">Seedling</tissue>
    </source>
</reference>
<feature type="region of interest" description="Disordered" evidence="8">
    <location>
        <begin position="396"/>
        <end position="418"/>
    </location>
</feature>
<dbReference type="Pfam" id="PF03732">
    <property type="entry name" value="Retrotrans_gag"/>
    <property type="match status" value="1"/>
</dbReference>
<keyword evidence="3" id="KW-0548">Nucleotidyltransferase</keyword>
<dbReference type="Proteomes" id="UP001652623">
    <property type="component" value="Chromosome 10"/>
</dbReference>
<dbReference type="Gene3D" id="3.30.70.270">
    <property type="match status" value="2"/>
</dbReference>
<dbReference type="PANTHER" id="PTHR37984:SF5">
    <property type="entry name" value="PROTEIN NYNRIN-LIKE"/>
    <property type="match status" value="1"/>
</dbReference>
<dbReference type="InterPro" id="IPR001584">
    <property type="entry name" value="Integrase_cat-core"/>
</dbReference>
<dbReference type="Gene3D" id="3.30.420.10">
    <property type="entry name" value="Ribonuclease H-like superfamily/Ribonuclease H"/>
    <property type="match status" value="1"/>
</dbReference>
<evidence type="ECO:0000256" key="6">
    <source>
        <dbReference type="ARBA" id="ARBA00022801"/>
    </source>
</evidence>
<feature type="compositionally biased region" description="Low complexity" evidence="8">
    <location>
        <begin position="364"/>
        <end position="383"/>
    </location>
</feature>
<dbReference type="Gene3D" id="1.10.340.70">
    <property type="match status" value="1"/>
</dbReference>
<gene>
    <name evidence="11" type="primary">LOC132799588</name>
</gene>
<dbReference type="RefSeq" id="XP_060667825.1">
    <property type="nucleotide sequence ID" value="XM_060811842.1"/>
</dbReference>
<protein>
    <recommendedName>
        <fullName evidence="1">RNA-directed DNA polymerase</fullName>
        <ecNumber evidence="1">2.7.7.49</ecNumber>
    </recommendedName>
</protein>
<dbReference type="InterPro" id="IPR005162">
    <property type="entry name" value="Retrotrans_gag_dom"/>
</dbReference>
<keyword evidence="5" id="KW-0255">Endonuclease</keyword>
<keyword evidence="7" id="KW-0695">RNA-directed DNA polymerase</keyword>
<dbReference type="PROSITE" id="PS50994">
    <property type="entry name" value="INTEGRASE"/>
    <property type="match status" value="1"/>
</dbReference>
<evidence type="ECO:0000256" key="7">
    <source>
        <dbReference type="ARBA" id="ARBA00022918"/>
    </source>
</evidence>
<dbReference type="InterPro" id="IPR050951">
    <property type="entry name" value="Retrovirus_Pol_polyprotein"/>
</dbReference>
<dbReference type="Pfam" id="PF17921">
    <property type="entry name" value="Integrase_H2C2"/>
    <property type="match status" value="1"/>
</dbReference>
<feature type="compositionally biased region" description="Basic and acidic residues" evidence="8">
    <location>
        <begin position="584"/>
        <end position="596"/>
    </location>
</feature>
<dbReference type="SUPFAM" id="SSF56672">
    <property type="entry name" value="DNA/RNA polymerases"/>
    <property type="match status" value="1"/>
</dbReference>
<keyword evidence="4" id="KW-0540">Nuclease</keyword>
<evidence type="ECO:0000313" key="11">
    <source>
        <dbReference type="RefSeq" id="XP_060667825.1"/>
    </source>
</evidence>
<dbReference type="Pfam" id="PF17917">
    <property type="entry name" value="RT_RNaseH"/>
    <property type="match status" value="1"/>
</dbReference>
<evidence type="ECO:0000313" key="10">
    <source>
        <dbReference type="Proteomes" id="UP001652623"/>
    </source>
</evidence>
<dbReference type="InterPro" id="IPR012337">
    <property type="entry name" value="RNaseH-like_sf"/>
</dbReference>
<evidence type="ECO:0000256" key="4">
    <source>
        <dbReference type="ARBA" id="ARBA00022722"/>
    </source>
</evidence>
<dbReference type="InterPro" id="IPR043128">
    <property type="entry name" value="Rev_trsase/Diguanyl_cyclase"/>
</dbReference>
<evidence type="ECO:0000259" key="9">
    <source>
        <dbReference type="PROSITE" id="PS50994"/>
    </source>
</evidence>
<sequence>MSHSGDQEFTEEVDLENKPAPRKQAIRGTWVRIDQGTQEGAMANQREDDLPICEYAAHKKVGDLSCIRRPPIEANNFKIEASTTSLLNNVQFCGLPHEDPNMHISSFLQLCDMSKQNGVSDDAFRLRLFPWSLRDKAKVWLNSLPAGTITTWDAMEAKFLDKFFPPSKTAKLKSDINNFCQWDQETLYDAWERFKELLRRCPHHGFPTWIQVQIFYNGLDYGNKQLVDAAAGGSLMKKRQSEAFELIEEMAHNNYQYPSERRLNGRSQVKAVEDVDINNLGAQLATQFMKTLNTQFGQIGVNSIQSTNNFLFCDLCGAHDHKSVDCQVGNPFASDDVNFVGNFQKQQNNPYSNTYNPGWRNHPNFSWSNNNQQGSNQGQSGGFQRQQFQSPFYQKPQLAHQNQNSSQAQTQFSSLEQSLQQLSNNTNSFMQRTEQQLTNHSQMFNNQMAAIKSLENQIGQLATQFQRSQGTLPSQTEKNPKEQVQAITLRSGKQVAGPKESDKGMVILDDEDEESPIDSTSHLVTHDNSKSNVEHNEAYRRKDEGLSDAMKSPPTKYIPPHVREAESSPTGSKKVEPAPYLTKSIDKHNENEEKNQAYKKTPPPPFPSRFKNAKLDNQFKKFLDVFKQLHVNIPFIDALEQMPSYVKFLKEILSNKRRWENYELVALSEESSARLHHRIPPKLKDPGSFDIPCNIGHYNFMALCDLGASINLMPYSIYRKLGVGDVKPTTVTLQMADRSIKRPRGILEDVLVKVNKFIFPADFVILDMEEDDNIPIILGRPFLATGRALIDVQQRQVTLRVLNEEVSFQIPNVVKFPNLDEISCCFLVDACDELVNDMAKESNLDPLGLSELFGPCTEEEKQECNIIDITTHCEVDYVGKFEDLGESGPRKIPSVEHPPIIDLKPLPSHLKYAFLGFNNTLPVIISSALSEDQEAKLLEVLREHKTALGWTIADIKGISPSICMHKILMEEDHKPTVEHQRRLNPNLKKVVHGEILKLLDAGIIYPISDSNWVSPIQVVPKKGGMTVQENDKSELIPTRLVTGWRVCIDYRKLNKATRKDHFPLPFIDQMLERLAGKEYYCFLDGYSGYNQIAIAPDDQEKTTFTCPYGTFAYRRMPFGLCNAPATFQRCMMSIFSDMVEDIIEIFMDDFSVFGDSFTSCLQNLSRVLLRCKETNLVLNWEKCHFMVQEGIVLGHKISKRGIEVDKAKIEVIEKLPPPTSIKGIRSFLGHAGFYRRFIKDFSKITKPLCNLLNKDVPFVFDDECMHAFNLLKEKLICAPIMCTPNWNLPFEIMCDASDYAIGAVLGQRKDKKLHVIYYASRTLNDAQLNYATTEKEMLAIVFAFDKFRAYLLGSKTIVYTDHSAIKYLMSKKESKPRLIRWVLLLQEFDLEILDKKGVENLVADHLSRLELSEEKEERDIEECFPDEKVFKVDGMFDVPWYADIVNYLVTNVMPPSLEKPYEKHKFLKESRYYFWDDPYLFKKCADGIIRRCVAREETMSIIKSCHSSEYGGHFGTRKTIAKILNSGFYWPSMFKDTNIYVQGCDRCQRTGNISRKNEMPLKNILEVELFDVWGIDFMGPFPSSCGNKYILVAVDYVSKWVEASALPTNDARVVLKFLKKYIFTRFGTPRAIISDGGTHFCNKQFESLLAKYGVRHKIATPYHPQTSGQVEISNREIKRILEKTVNASRKDWSLKLDDALWAYRTAYKTPIGTSPYKLVFGKECHLPVELEHKAYWATKFLNFDQEAVGKNRLLQLDELEEFRMDAFENAKIYKEKTKRWHDKMIKKRNFHVGQKVLLYNSRLKLFPGKLRSRWSGPYDIVQIFPSGAIEITKPGHESFKVNGQRLKPYYEGGVLETSLYLDDLN</sequence>
<evidence type="ECO:0000256" key="8">
    <source>
        <dbReference type="SAM" id="MobiDB-lite"/>
    </source>
</evidence>
<keyword evidence="6" id="KW-0378">Hydrolase</keyword>
<feature type="compositionally biased region" description="Polar residues" evidence="8">
    <location>
        <begin position="399"/>
        <end position="408"/>
    </location>
</feature>
<dbReference type="InterPro" id="IPR041373">
    <property type="entry name" value="RT_RNaseH"/>
</dbReference>
<evidence type="ECO:0000256" key="3">
    <source>
        <dbReference type="ARBA" id="ARBA00022695"/>
    </source>
</evidence>
<dbReference type="InterPro" id="IPR043502">
    <property type="entry name" value="DNA/RNA_pol_sf"/>
</dbReference>
<proteinExistence type="predicted"/>
<feature type="compositionally biased region" description="Polar residues" evidence="8">
    <location>
        <begin position="344"/>
        <end position="356"/>
    </location>
</feature>
<dbReference type="Gene3D" id="2.40.70.10">
    <property type="entry name" value="Acid Proteases"/>
    <property type="match status" value="1"/>
</dbReference>
<dbReference type="EC" id="2.7.7.49" evidence="1"/>
<dbReference type="GeneID" id="132799588"/>
<dbReference type="InterPro" id="IPR021109">
    <property type="entry name" value="Peptidase_aspartic_dom_sf"/>
</dbReference>
<dbReference type="SUPFAM" id="SSF53098">
    <property type="entry name" value="Ribonuclease H-like"/>
    <property type="match status" value="1"/>
</dbReference>
<feature type="compositionally biased region" description="Basic and acidic residues" evidence="8">
    <location>
        <begin position="524"/>
        <end position="545"/>
    </location>
</feature>
<feature type="region of interest" description="Disordered" evidence="8">
    <location>
        <begin position="1"/>
        <end position="21"/>
    </location>
</feature>
<dbReference type="CDD" id="cd09274">
    <property type="entry name" value="RNase_HI_RT_Ty3"/>
    <property type="match status" value="1"/>
</dbReference>
<organism evidence="10 11">
    <name type="scientific">Ziziphus jujuba</name>
    <name type="common">Chinese jujube</name>
    <name type="synonym">Ziziphus sativa</name>
    <dbReference type="NCBI Taxonomy" id="326968"/>
    <lineage>
        <taxon>Eukaryota</taxon>
        <taxon>Viridiplantae</taxon>
        <taxon>Streptophyta</taxon>
        <taxon>Embryophyta</taxon>
        <taxon>Tracheophyta</taxon>
        <taxon>Spermatophyta</taxon>
        <taxon>Magnoliopsida</taxon>
        <taxon>eudicotyledons</taxon>
        <taxon>Gunneridae</taxon>
        <taxon>Pentapetalae</taxon>
        <taxon>rosids</taxon>
        <taxon>fabids</taxon>
        <taxon>Rosales</taxon>
        <taxon>Rhamnaceae</taxon>
        <taxon>Paliureae</taxon>
        <taxon>Ziziphus</taxon>
    </lineage>
</organism>